<dbReference type="EMBL" id="JAASRN010000008">
    <property type="protein sequence ID" value="NIK74856.1"/>
    <property type="molecule type" value="Genomic_DNA"/>
</dbReference>
<dbReference type="AlphaFoldDB" id="A0A846MTE1"/>
<reference evidence="1 2" key="1">
    <citation type="submission" date="2020-03" db="EMBL/GenBank/DDBJ databases">
        <title>Genomic Encyclopedia of Type Strains, Phase IV (KMG-IV): sequencing the most valuable type-strain genomes for metagenomic binning, comparative biology and taxonomic classification.</title>
        <authorList>
            <person name="Goeker M."/>
        </authorList>
    </citation>
    <scope>NUCLEOTIDE SEQUENCE [LARGE SCALE GENOMIC DNA]</scope>
    <source>
        <strain evidence="1 2">DSM 5718</strain>
    </source>
</reference>
<protein>
    <submittedName>
        <fullName evidence="1">Tetratricopeptide (TPR) repeat protein</fullName>
    </submittedName>
</protein>
<name>A0A846MTE1_9BACT</name>
<dbReference type="RefSeq" id="WP_166921034.1">
    <property type="nucleotide sequence ID" value="NZ_JAASRN010000008.1"/>
</dbReference>
<evidence type="ECO:0000313" key="1">
    <source>
        <dbReference type="EMBL" id="NIK74856.1"/>
    </source>
</evidence>
<sequence length="107" mass="12771">MHDERIRKLEEMLQVSPDDPFLYYALAMEYYEAMPEKALQYLEHLQQNFPDYAPTYYPLAHLHWNMGQPARARAAFEQGIEICRRVGENKLLTELQTAFRSFLLEEE</sequence>
<dbReference type="SUPFAM" id="SSF48452">
    <property type="entry name" value="TPR-like"/>
    <property type="match status" value="1"/>
</dbReference>
<comment type="caution">
    <text evidence="1">The sequence shown here is derived from an EMBL/GenBank/DDBJ whole genome shotgun (WGS) entry which is preliminary data.</text>
</comment>
<accession>A0A846MTE1</accession>
<evidence type="ECO:0000313" key="2">
    <source>
        <dbReference type="Proteomes" id="UP000537126"/>
    </source>
</evidence>
<proteinExistence type="predicted"/>
<dbReference type="Pfam" id="PF14559">
    <property type="entry name" value="TPR_19"/>
    <property type="match status" value="1"/>
</dbReference>
<organism evidence="1 2">
    <name type="scientific">Thermonema lapsum</name>
    <dbReference type="NCBI Taxonomy" id="28195"/>
    <lineage>
        <taxon>Bacteria</taxon>
        <taxon>Pseudomonadati</taxon>
        <taxon>Bacteroidota</taxon>
        <taxon>Cytophagia</taxon>
        <taxon>Cytophagales</taxon>
        <taxon>Thermonemataceae</taxon>
        <taxon>Thermonema</taxon>
    </lineage>
</organism>
<dbReference type="InterPro" id="IPR011990">
    <property type="entry name" value="TPR-like_helical_dom_sf"/>
</dbReference>
<keyword evidence="2" id="KW-1185">Reference proteome</keyword>
<dbReference type="Gene3D" id="1.25.40.10">
    <property type="entry name" value="Tetratricopeptide repeat domain"/>
    <property type="match status" value="1"/>
</dbReference>
<dbReference type="Proteomes" id="UP000537126">
    <property type="component" value="Unassembled WGS sequence"/>
</dbReference>
<gene>
    <name evidence="1" type="ORF">FHS56_002389</name>
</gene>